<accession>A0A8S1FEW4</accession>
<organism evidence="2 3">
    <name type="scientific">Caenorhabditis bovis</name>
    <dbReference type="NCBI Taxonomy" id="2654633"/>
    <lineage>
        <taxon>Eukaryota</taxon>
        <taxon>Metazoa</taxon>
        <taxon>Ecdysozoa</taxon>
        <taxon>Nematoda</taxon>
        <taxon>Chromadorea</taxon>
        <taxon>Rhabditida</taxon>
        <taxon>Rhabditina</taxon>
        <taxon>Rhabditomorpha</taxon>
        <taxon>Rhabditoidea</taxon>
        <taxon>Rhabditidae</taxon>
        <taxon>Peloderinae</taxon>
        <taxon>Caenorhabditis</taxon>
    </lineage>
</organism>
<gene>
    <name evidence="2" type="ORF">CBOVIS_LOCUS12191</name>
</gene>
<feature type="signal peptide" evidence="1">
    <location>
        <begin position="1"/>
        <end position="26"/>
    </location>
</feature>
<evidence type="ECO:0000256" key="1">
    <source>
        <dbReference type="SAM" id="SignalP"/>
    </source>
</evidence>
<evidence type="ECO:0000313" key="2">
    <source>
        <dbReference type="EMBL" id="CAB3410709.1"/>
    </source>
</evidence>
<sequence length="165" mass="18444">MRNNTTCHRLCAVAAILILFTKYAQTLDCMQCGNTGEWYSEEAHEKHINACRHGLIAPTRCENASHTHCIVSWYRTGGSSEKIVTQRQCGTKDDVTGCTLYNSKISRRVRHLLNRDDGTKNLRKETVASFVEVCSTSCPNGECVNTSNSIPYILTPLISLILSQF</sequence>
<reference evidence="2 3" key="1">
    <citation type="submission" date="2020-04" db="EMBL/GenBank/DDBJ databases">
        <authorList>
            <person name="Laetsch R D."/>
            <person name="Stevens L."/>
            <person name="Kumar S."/>
            <person name="Blaxter L. M."/>
        </authorList>
    </citation>
    <scope>NUCLEOTIDE SEQUENCE [LARGE SCALE GENOMIC DNA]</scope>
</reference>
<name>A0A8S1FEW4_9PELO</name>
<dbReference type="AlphaFoldDB" id="A0A8S1FEW4"/>
<dbReference type="OrthoDB" id="5792770at2759"/>
<proteinExistence type="predicted"/>
<dbReference type="EMBL" id="CADEPM010000011">
    <property type="protein sequence ID" value="CAB3410709.1"/>
    <property type="molecule type" value="Genomic_DNA"/>
</dbReference>
<keyword evidence="1" id="KW-0732">Signal</keyword>
<evidence type="ECO:0000313" key="3">
    <source>
        <dbReference type="Proteomes" id="UP000494206"/>
    </source>
</evidence>
<feature type="chain" id="PRO_5035902989" evidence="1">
    <location>
        <begin position="27"/>
        <end position="165"/>
    </location>
</feature>
<dbReference type="Proteomes" id="UP000494206">
    <property type="component" value="Unassembled WGS sequence"/>
</dbReference>
<protein>
    <submittedName>
        <fullName evidence="2">Uncharacterized protein</fullName>
    </submittedName>
</protein>
<keyword evidence="3" id="KW-1185">Reference proteome</keyword>
<comment type="caution">
    <text evidence="2">The sequence shown here is derived from an EMBL/GenBank/DDBJ whole genome shotgun (WGS) entry which is preliminary data.</text>
</comment>